<evidence type="ECO:0000313" key="2">
    <source>
        <dbReference type="EMBL" id="SCU73219.1"/>
    </source>
</evidence>
<proteinExistence type="predicted"/>
<organism evidence="2 3">
    <name type="scientific">Trypanosoma equiperdum</name>
    <dbReference type="NCBI Taxonomy" id="5694"/>
    <lineage>
        <taxon>Eukaryota</taxon>
        <taxon>Discoba</taxon>
        <taxon>Euglenozoa</taxon>
        <taxon>Kinetoplastea</taxon>
        <taxon>Metakinetoplastina</taxon>
        <taxon>Trypanosomatida</taxon>
        <taxon>Trypanosomatidae</taxon>
        <taxon>Trypanosoma</taxon>
    </lineage>
</organism>
<sequence length="402" mass="43977">MCVTRLVDIGKEQYCCEVDVDVVDMSRRLFVDDLKISFCSDEEQLVNPVFSQFSCSDRGVFSLVGCPAVSSFRRGSFAKQLRVGVRNVLDKLRSFEFDVSDAVVLSQQRMLFIQNVTKKLGIVPGAKLSVDDKFYSPVTSKSKCSAPELPFSFGPLKALCDVVGVGLQRAISFTAVWDEGSRRLVEVVEALRHNILVVASLCSWYSQRFDAWGKLTGFTVAKLTVALQKLQYCLLRSLPLNVCDAPIFEACFLLVNDSRKTLCGIGQKLTATADTPLSSSCSVDGGAGIASSVLLSKYRKQQEVRPPVTLDAATLPQLPFLLSSRDGEDVSTPIKSRDNATVNGRSDEKFDGYTNPFGVTPSGCGAKFGPVEEGTTVEAAAEGRQGPFKKKQRRELRLKFIG</sequence>
<name>A0A1G4ILF7_TRYEQ</name>
<dbReference type="AlphaFoldDB" id="A0A1G4ILF7"/>
<keyword evidence="3" id="KW-1185">Reference proteome</keyword>
<dbReference type="RefSeq" id="XP_067083616.1">
    <property type="nucleotide sequence ID" value="XM_067227515.1"/>
</dbReference>
<gene>
    <name evidence="2" type="ORF">TEOVI_000498000</name>
</gene>
<evidence type="ECO:0000313" key="3">
    <source>
        <dbReference type="Proteomes" id="UP000195570"/>
    </source>
</evidence>
<accession>A0A1G4ILF7</accession>
<dbReference type="VEuPathDB" id="TriTrypDB:TEOVI_000498000"/>
<protein>
    <submittedName>
        <fullName evidence="2">Uncharacterized protein</fullName>
    </submittedName>
</protein>
<feature type="region of interest" description="Disordered" evidence="1">
    <location>
        <begin position="329"/>
        <end position="354"/>
    </location>
</feature>
<dbReference type="EMBL" id="CZPT02002008">
    <property type="protein sequence ID" value="SCU73219.1"/>
    <property type="molecule type" value="Genomic_DNA"/>
</dbReference>
<evidence type="ECO:0000256" key="1">
    <source>
        <dbReference type="SAM" id="MobiDB-lite"/>
    </source>
</evidence>
<comment type="caution">
    <text evidence="2">The sequence shown here is derived from an EMBL/GenBank/DDBJ whole genome shotgun (WGS) entry which is preliminary data.</text>
</comment>
<reference evidence="2" key="1">
    <citation type="submission" date="2016-09" db="EMBL/GenBank/DDBJ databases">
        <authorList>
            <person name="Hebert L."/>
            <person name="Moumen B."/>
        </authorList>
    </citation>
    <scope>NUCLEOTIDE SEQUENCE [LARGE SCALE GENOMIC DNA]</scope>
    <source>
        <strain evidence="2">OVI</strain>
    </source>
</reference>
<dbReference type="Proteomes" id="UP000195570">
    <property type="component" value="Unassembled WGS sequence"/>
</dbReference>
<dbReference type="GeneID" id="92378920"/>